<dbReference type="EMBL" id="JBHUEM010000028">
    <property type="protein sequence ID" value="MFD1737981.1"/>
    <property type="molecule type" value="Genomic_DNA"/>
</dbReference>
<comment type="caution">
    <text evidence="5">The sequence shown here is derived from an EMBL/GenBank/DDBJ whole genome shotgun (WGS) entry which is preliminary data.</text>
</comment>
<dbReference type="PANTHER" id="PTHR43479">
    <property type="entry name" value="ACREF/ENVCD OPERON REPRESSOR-RELATED"/>
    <property type="match status" value="1"/>
</dbReference>
<keyword evidence="1" id="KW-0678">Repressor</keyword>
<evidence type="ECO:0000256" key="1">
    <source>
        <dbReference type="ARBA" id="ARBA00022491"/>
    </source>
</evidence>
<evidence type="ECO:0000256" key="3">
    <source>
        <dbReference type="PROSITE-ProRule" id="PRU00335"/>
    </source>
</evidence>
<proteinExistence type="predicted"/>
<dbReference type="Gene3D" id="1.10.357.10">
    <property type="entry name" value="Tetracycline Repressor, domain 2"/>
    <property type="match status" value="1"/>
</dbReference>
<evidence type="ECO:0000313" key="5">
    <source>
        <dbReference type="EMBL" id="MFD1737981.1"/>
    </source>
</evidence>
<name>A0ABW4LU44_9BACI</name>
<dbReference type="PRINTS" id="PR00455">
    <property type="entry name" value="HTHTETR"/>
</dbReference>
<dbReference type="InterPro" id="IPR009057">
    <property type="entry name" value="Homeodomain-like_sf"/>
</dbReference>
<dbReference type="SUPFAM" id="SSF46689">
    <property type="entry name" value="Homeodomain-like"/>
    <property type="match status" value="1"/>
</dbReference>
<dbReference type="Proteomes" id="UP001597214">
    <property type="component" value="Unassembled WGS sequence"/>
</dbReference>
<dbReference type="RefSeq" id="WP_377929200.1">
    <property type="nucleotide sequence ID" value="NZ_JBHUEM010000028.1"/>
</dbReference>
<organism evidence="5 6">
    <name type="scientific">Bacillus salitolerans</name>
    <dbReference type="NCBI Taxonomy" id="1437434"/>
    <lineage>
        <taxon>Bacteria</taxon>
        <taxon>Bacillati</taxon>
        <taxon>Bacillota</taxon>
        <taxon>Bacilli</taxon>
        <taxon>Bacillales</taxon>
        <taxon>Bacillaceae</taxon>
        <taxon>Bacillus</taxon>
    </lineage>
</organism>
<feature type="DNA-binding region" description="H-T-H motif" evidence="3">
    <location>
        <begin position="34"/>
        <end position="53"/>
    </location>
</feature>
<evidence type="ECO:0000313" key="6">
    <source>
        <dbReference type="Proteomes" id="UP001597214"/>
    </source>
</evidence>
<dbReference type="InterPro" id="IPR001647">
    <property type="entry name" value="HTH_TetR"/>
</dbReference>
<accession>A0ABW4LU44</accession>
<gene>
    <name evidence="5" type="ORF">ACFSCX_15700</name>
</gene>
<dbReference type="PANTHER" id="PTHR43479:SF11">
    <property type="entry name" value="ACREF_ENVCD OPERON REPRESSOR-RELATED"/>
    <property type="match status" value="1"/>
</dbReference>
<reference evidence="6" key="1">
    <citation type="journal article" date="2019" name="Int. J. Syst. Evol. Microbiol.">
        <title>The Global Catalogue of Microorganisms (GCM) 10K type strain sequencing project: providing services to taxonomists for standard genome sequencing and annotation.</title>
        <authorList>
            <consortium name="The Broad Institute Genomics Platform"/>
            <consortium name="The Broad Institute Genome Sequencing Center for Infectious Disease"/>
            <person name="Wu L."/>
            <person name="Ma J."/>
        </authorList>
    </citation>
    <scope>NUCLEOTIDE SEQUENCE [LARGE SCALE GENOMIC DNA]</scope>
    <source>
        <strain evidence="6">CCUG 49339</strain>
    </source>
</reference>
<keyword evidence="6" id="KW-1185">Reference proteome</keyword>
<keyword evidence="2 3" id="KW-0238">DNA-binding</keyword>
<protein>
    <submittedName>
        <fullName evidence="5">TetR/AcrR family transcriptional regulator</fullName>
    </submittedName>
</protein>
<evidence type="ECO:0000256" key="2">
    <source>
        <dbReference type="ARBA" id="ARBA00023125"/>
    </source>
</evidence>
<dbReference type="PROSITE" id="PS50977">
    <property type="entry name" value="HTH_TETR_2"/>
    <property type="match status" value="1"/>
</dbReference>
<evidence type="ECO:0000259" key="4">
    <source>
        <dbReference type="PROSITE" id="PS50977"/>
    </source>
</evidence>
<dbReference type="InterPro" id="IPR050624">
    <property type="entry name" value="HTH-type_Tx_Regulator"/>
</dbReference>
<sequence length="199" mass="23246">MVRGFSEKEREMIKQNLIDEGKLLFDQYGLKKTSVSQITNKVGIAQGSFYLFYSSKEELYFDIVEQEEHAIKELLMEDLLDPAINSEKFTIILIRSLKLIDENPILRRLFLEKEFEQMVRKLPAEKVEQHIQNDGFLLTPLIEKWQSEGRVIKQDPHVIGAMFRAFILLALHKKEIGEEIFDETISLIAESLANRVFKE</sequence>
<feature type="domain" description="HTH tetR-type" evidence="4">
    <location>
        <begin position="11"/>
        <end position="71"/>
    </location>
</feature>
<dbReference type="Pfam" id="PF00440">
    <property type="entry name" value="TetR_N"/>
    <property type="match status" value="1"/>
</dbReference>